<dbReference type="PROSITE" id="PS51720">
    <property type="entry name" value="G_AIG1"/>
    <property type="match status" value="1"/>
</dbReference>
<evidence type="ECO:0000256" key="1">
    <source>
        <dbReference type="ARBA" id="ARBA00008535"/>
    </source>
</evidence>
<dbReference type="InterPro" id="IPR045058">
    <property type="entry name" value="GIMA/IAN/Toc"/>
</dbReference>
<feature type="transmembrane region" description="Helical" evidence="4">
    <location>
        <begin position="324"/>
        <end position="343"/>
    </location>
</feature>
<dbReference type="AlphaFoldDB" id="A0A8B9HUL1"/>
<feature type="transmembrane region" description="Helical" evidence="4">
    <location>
        <begin position="281"/>
        <end position="304"/>
    </location>
</feature>
<dbReference type="Pfam" id="PF04548">
    <property type="entry name" value="AIG1"/>
    <property type="match status" value="1"/>
</dbReference>
<keyword evidence="4" id="KW-1133">Transmembrane helix</keyword>
<keyword evidence="3" id="KW-0342">GTP-binding</keyword>
<name>A0A8B9HUL1_ASTMX</name>
<organism evidence="6 7">
    <name type="scientific">Astyanax mexicanus</name>
    <name type="common">Blind cave fish</name>
    <name type="synonym">Astyanax fasciatus mexicanus</name>
    <dbReference type="NCBI Taxonomy" id="7994"/>
    <lineage>
        <taxon>Eukaryota</taxon>
        <taxon>Metazoa</taxon>
        <taxon>Chordata</taxon>
        <taxon>Craniata</taxon>
        <taxon>Vertebrata</taxon>
        <taxon>Euteleostomi</taxon>
        <taxon>Actinopterygii</taxon>
        <taxon>Neopterygii</taxon>
        <taxon>Teleostei</taxon>
        <taxon>Ostariophysi</taxon>
        <taxon>Characiformes</taxon>
        <taxon>Characoidei</taxon>
        <taxon>Acestrorhamphidae</taxon>
        <taxon>Acestrorhamphinae</taxon>
        <taxon>Astyanax</taxon>
    </lineage>
</organism>
<dbReference type="GO" id="GO:0005525">
    <property type="term" value="F:GTP binding"/>
    <property type="evidence" value="ECO:0007669"/>
    <property type="project" value="UniProtKB-KW"/>
</dbReference>
<evidence type="ECO:0000256" key="4">
    <source>
        <dbReference type="SAM" id="Phobius"/>
    </source>
</evidence>
<keyword evidence="4" id="KW-0812">Transmembrane</keyword>
<dbReference type="SUPFAM" id="SSF52540">
    <property type="entry name" value="P-loop containing nucleoside triphosphate hydrolases"/>
    <property type="match status" value="1"/>
</dbReference>
<keyword evidence="2" id="KW-0547">Nucleotide-binding</keyword>
<evidence type="ECO:0000256" key="2">
    <source>
        <dbReference type="ARBA" id="ARBA00022741"/>
    </source>
</evidence>
<dbReference type="OrthoDB" id="425923at2759"/>
<comment type="similarity">
    <text evidence="1">Belongs to the TRAFAC class TrmE-Era-EngA-EngB-Septin-like GTPase superfamily. AIG1/Toc34/Toc159-like paraseptin GTPase family. IAN subfamily.</text>
</comment>
<dbReference type="PANTHER" id="PTHR10903">
    <property type="entry name" value="GTPASE, IMAP FAMILY MEMBER-RELATED"/>
    <property type="match status" value="1"/>
</dbReference>
<dbReference type="Gene3D" id="3.40.50.300">
    <property type="entry name" value="P-loop containing nucleotide triphosphate hydrolases"/>
    <property type="match status" value="1"/>
</dbReference>
<dbReference type="PANTHER" id="PTHR10903:SF62">
    <property type="entry name" value="GTPASE IMAP FAMILY MEMBER 4-LIKE-RELATED"/>
    <property type="match status" value="1"/>
</dbReference>
<keyword evidence="4" id="KW-0472">Membrane</keyword>
<proteinExistence type="inferred from homology"/>
<dbReference type="InterPro" id="IPR027417">
    <property type="entry name" value="P-loop_NTPase"/>
</dbReference>
<dbReference type="Proteomes" id="UP000694621">
    <property type="component" value="Unplaced"/>
</dbReference>
<evidence type="ECO:0000313" key="6">
    <source>
        <dbReference type="Ensembl" id="ENSAMXP00005018518.1"/>
    </source>
</evidence>
<reference evidence="6" key="1">
    <citation type="submission" date="2025-08" db="UniProtKB">
        <authorList>
            <consortium name="Ensembl"/>
        </authorList>
    </citation>
    <scope>IDENTIFICATION</scope>
</reference>
<dbReference type="InterPro" id="IPR006703">
    <property type="entry name" value="G_AIG1"/>
</dbReference>
<accession>A0A8B9HUL1</accession>
<protein>
    <recommendedName>
        <fullName evidence="5">AIG1-type G domain-containing protein</fullName>
    </recommendedName>
</protein>
<evidence type="ECO:0000259" key="5">
    <source>
        <dbReference type="PROSITE" id="PS51720"/>
    </source>
</evidence>
<evidence type="ECO:0000256" key="3">
    <source>
        <dbReference type="ARBA" id="ARBA00023134"/>
    </source>
</evidence>
<dbReference type="Ensembl" id="ENSAMXT00005020461.1">
    <property type="protein sequence ID" value="ENSAMXP00005018518.1"/>
    <property type="gene ID" value="ENSAMXG00005009644.1"/>
</dbReference>
<feature type="domain" description="AIG1-type G" evidence="5">
    <location>
        <begin position="4"/>
        <end position="221"/>
    </location>
</feature>
<sequence length="344" mass="38639">MEEGEELRIVLLGKTGVGKSSVGNTILGENVFKAACSPERVTKICQRAEKLINDRRIVVTDTPGNFDSENKKEIISFLLDCALSPHIFILVQEVTKQANENQKALEKLLELLPGDVVDHMVLLFTHGDNLEQNMTIQDFLNKSDVKGKNSGKQTLKDLAERCGNRVHVIDNKHWKENSNDSIKSADKTPWFNVLSDQIYSIEAEHPDESEEYRSNRFQLTQLMKSVKNILSKGNGQYYSNEVLEQIITAITEEIQLETEEDEIRDPDVAKKRARERVKTKIWRILAGVTIVTLLRALLGVSSPVRYVADLIRAGLRKLSNQGVQIVYVGVGIVAFTALASLLLK</sequence>
<evidence type="ECO:0000313" key="7">
    <source>
        <dbReference type="Proteomes" id="UP000694621"/>
    </source>
</evidence>